<reference evidence="1 2" key="1">
    <citation type="submission" date="2018-01" db="EMBL/GenBank/DDBJ databases">
        <authorList>
            <person name="Clerissi C."/>
        </authorList>
    </citation>
    <scope>NUCLEOTIDE SEQUENCE [LARGE SCALE GENOMIC DNA]</scope>
    <source>
        <strain evidence="1">Cupriavidus sp. LMG 19464</strain>
    </source>
</reference>
<organism evidence="1 2">
    <name type="scientific">Cupriavidus taiwanensis</name>
    <dbReference type="NCBI Taxonomy" id="164546"/>
    <lineage>
        <taxon>Bacteria</taxon>
        <taxon>Pseudomonadati</taxon>
        <taxon>Pseudomonadota</taxon>
        <taxon>Betaproteobacteria</taxon>
        <taxon>Burkholderiales</taxon>
        <taxon>Burkholderiaceae</taxon>
        <taxon>Cupriavidus</taxon>
    </lineage>
</organism>
<sequence>MSTMLSGEIVSVRMGQLLKLIELCIPLTLAAG</sequence>
<name>A0A976A627_9BURK</name>
<dbReference type="EMBL" id="OFSQ01000035">
    <property type="protein sequence ID" value="SOY63300.1"/>
    <property type="molecule type" value="Genomic_DNA"/>
</dbReference>
<comment type="caution">
    <text evidence="1">The sequence shown here is derived from an EMBL/GenBank/DDBJ whole genome shotgun (WGS) entry which is preliminary data.</text>
</comment>
<protein>
    <submittedName>
        <fullName evidence="1">Uncharacterized protein</fullName>
    </submittedName>
</protein>
<dbReference type="Proteomes" id="UP000256780">
    <property type="component" value="Chromosome CBM2587_b"/>
</dbReference>
<accession>A0A976A627</accession>
<dbReference type="AlphaFoldDB" id="A0A976A627"/>
<proteinExistence type="predicted"/>
<evidence type="ECO:0000313" key="1">
    <source>
        <dbReference type="EMBL" id="SOY63300.1"/>
    </source>
</evidence>
<gene>
    <name evidence="1" type="ORF">CBM2587_B60312</name>
</gene>
<evidence type="ECO:0000313" key="2">
    <source>
        <dbReference type="Proteomes" id="UP000256780"/>
    </source>
</evidence>